<comment type="similarity">
    <text evidence="2 7">Belongs to the EMP24/GP25L family.</text>
</comment>
<organism evidence="10 11">
    <name type="scientific">Momordica charantia</name>
    <name type="common">Bitter gourd</name>
    <name type="synonym">Balsam pear</name>
    <dbReference type="NCBI Taxonomy" id="3673"/>
    <lineage>
        <taxon>Eukaryota</taxon>
        <taxon>Viridiplantae</taxon>
        <taxon>Streptophyta</taxon>
        <taxon>Embryophyta</taxon>
        <taxon>Tracheophyta</taxon>
        <taxon>Spermatophyta</taxon>
        <taxon>Magnoliopsida</taxon>
        <taxon>eudicotyledons</taxon>
        <taxon>Gunneridae</taxon>
        <taxon>Pentapetalae</taxon>
        <taxon>rosids</taxon>
        <taxon>fabids</taxon>
        <taxon>Cucurbitales</taxon>
        <taxon>Cucurbitaceae</taxon>
        <taxon>Momordiceae</taxon>
        <taxon>Momordica</taxon>
    </lineage>
</organism>
<evidence type="ECO:0000256" key="7">
    <source>
        <dbReference type="RuleBase" id="RU003827"/>
    </source>
</evidence>
<dbReference type="SMART" id="SM01190">
    <property type="entry name" value="EMP24_GP25L"/>
    <property type="match status" value="1"/>
</dbReference>
<evidence type="ECO:0000256" key="5">
    <source>
        <dbReference type="ARBA" id="ARBA00022989"/>
    </source>
</evidence>
<dbReference type="KEGG" id="mcha:111013807"/>
<reference evidence="11" key="1">
    <citation type="submission" date="2025-08" db="UniProtKB">
        <authorList>
            <consortium name="RefSeq"/>
        </authorList>
    </citation>
    <scope>IDENTIFICATION</scope>
    <source>
        <strain evidence="11">OHB3-1</strain>
    </source>
</reference>
<dbReference type="GO" id="GO:0016020">
    <property type="term" value="C:membrane"/>
    <property type="evidence" value="ECO:0007669"/>
    <property type="project" value="UniProtKB-SubCell"/>
</dbReference>
<keyword evidence="6 8" id="KW-0472">Membrane</keyword>
<feature type="transmembrane region" description="Helical" evidence="8">
    <location>
        <begin position="12"/>
        <end position="33"/>
    </location>
</feature>
<evidence type="ECO:0000313" key="10">
    <source>
        <dbReference type="Proteomes" id="UP000504603"/>
    </source>
</evidence>
<name>A0A6J1CS53_MOMCH</name>
<dbReference type="PROSITE" id="PS50866">
    <property type="entry name" value="GOLD"/>
    <property type="match status" value="1"/>
</dbReference>
<evidence type="ECO:0000256" key="4">
    <source>
        <dbReference type="ARBA" id="ARBA00022729"/>
    </source>
</evidence>
<comment type="subcellular location">
    <subcellularLocation>
        <location evidence="1 7">Membrane</location>
        <topology evidence="1 7">Single-pass type I membrane protein</topology>
    </subcellularLocation>
</comment>
<evidence type="ECO:0000259" key="9">
    <source>
        <dbReference type="PROSITE" id="PS50866"/>
    </source>
</evidence>
<feature type="domain" description="GOLD" evidence="9">
    <location>
        <begin position="36"/>
        <end position="123"/>
    </location>
</feature>
<proteinExistence type="inferred from homology"/>
<evidence type="ECO:0000256" key="3">
    <source>
        <dbReference type="ARBA" id="ARBA00022692"/>
    </source>
</evidence>
<dbReference type="AlphaFoldDB" id="A0A6J1CS53"/>
<evidence type="ECO:0000256" key="1">
    <source>
        <dbReference type="ARBA" id="ARBA00004479"/>
    </source>
</evidence>
<protein>
    <submittedName>
        <fullName evidence="11">Transmembrane emp24 domain-containing protein p24beta2-like</fullName>
    </submittedName>
</protein>
<accession>A0A6J1CS53</accession>
<keyword evidence="10" id="KW-1185">Reference proteome</keyword>
<evidence type="ECO:0000256" key="8">
    <source>
        <dbReference type="SAM" id="Phobius"/>
    </source>
</evidence>
<dbReference type="InterPro" id="IPR009038">
    <property type="entry name" value="GOLD_dom"/>
</dbReference>
<dbReference type="OrthoDB" id="1929172at2759"/>
<evidence type="ECO:0000256" key="2">
    <source>
        <dbReference type="ARBA" id="ARBA00007104"/>
    </source>
</evidence>
<keyword evidence="3 7" id="KW-0812">Transmembrane</keyword>
<evidence type="ECO:0000313" key="11">
    <source>
        <dbReference type="RefSeq" id="XP_022144018.1"/>
    </source>
</evidence>
<keyword evidence="4" id="KW-0732">Signal</keyword>
<evidence type="ECO:0000256" key="6">
    <source>
        <dbReference type="ARBA" id="ARBA00023136"/>
    </source>
</evidence>
<dbReference type="RefSeq" id="XP_022144018.1">
    <property type="nucleotide sequence ID" value="XM_022288326.1"/>
</dbReference>
<dbReference type="InterPro" id="IPR015720">
    <property type="entry name" value="Emp24-like"/>
</dbReference>
<dbReference type="GeneID" id="111013807"/>
<dbReference type="PANTHER" id="PTHR22811">
    <property type="entry name" value="TRANSMEMBRANE EMP24 DOMAIN-CONTAINING PROTEIN"/>
    <property type="match status" value="1"/>
</dbReference>
<keyword evidence="5 8" id="KW-1133">Transmembrane helix</keyword>
<dbReference type="Proteomes" id="UP000504603">
    <property type="component" value="Unplaced"/>
</dbReference>
<dbReference type="Pfam" id="PF01105">
    <property type="entry name" value="EMP24_GP25L"/>
    <property type="match status" value="1"/>
</dbReference>
<sequence>MRIGKSKGWLRIAMVGLLVSVSAEAVFGFRFVIDKEECFSHNVEFTRDTIHLSFVVVSVHASWRHAHNGVDLSVKGPKGEGIEEHKGKTSEKFKFVAHFKGPYRFCFTNKSPHHETIDFDIHITRYFEPYDHDQHVQNEHLSPLMDQIEKLREALDIVEFEQQWLEAQTERQVKVNEAMSRWAILKALLESAALIGASGLQVCLLCRLFEKRVGVLHSNSYTI</sequence>
<gene>
    <name evidence="11" type="primary">LOC111013807</name>
</gene>